<comment type="caution">
    <text evidence="1">The sequence shown here is derived from an EMBL/GenBank/DDBJ whole genome shotgun (WGS) entry which is preliminary data.</text>
</comment>
<protein>
    <submittedName>
        <fullName evidence="1">1407_t:CDS:1</fullName>
    </submittedName>
</protein>
<dbReference type="EMBL" id="CAJVPJ010002608">
    <property type="protein sequence ID" value="CAG8625520.1"/>
    <property type="molecule type" value="Genomic_DNA"/>
</dbReference>
<reference evidence="1" key="1">
    <citation type="submission" date="2021-06" db="EMBL/GenBank/DDBJ databases">
        <authorList>
            <person name="Kallberg Y."/>
            <person name="Tangrot J."/>
            <person name="Rosling A."/>
        </authorList>
    </citation>
    <scope>NUCLEOTIDE SEQUENCE</scope>
    <source>
        <strain evidence="1">IA702</strain>
    </source>
</reference>
<feature type="non-terminal residue" evidence="1">
    <location>
        <position position="91"/>
    </location>
</feature>
<sequence>MPIIHLFQPIRSTPDGTSTVKVVPPDVLDPPDPSALVGLAAVGTSVVPAGVYGGPPDVLDPPDPSALVGLAPVGTNVVPAGVYGGPYVVLV</sequence>
<evidence type="ECO:0000313" key="2">
    <source>
        <dbReference type="Proteomes" id="UP000789572"/>
    </source>
</evidence>
<dbReference type="AlphaFoldDB" id="A0A9N9D443"/>
<evidence type="ECO:0000313" key="1">
    <source>
        <dbReference type="EMBL" id="CAG8625520.1"/>
    </source>
</evidence>
<proteinExistence type="predicted"/>
<organism evidence="1 2">
    <name type="scientific">Paraglomus occultum</name>
    <dbReference type="NCBI Taxonomy" id="144539"/>
    <lineage>
        <taxon>Eukaryota</taxon>
        <taxon>Fungi</taxon>
        <taxon>Fungi incertae sedis</taxon>
        <taxon>Mucoromycota</taxon>
        <taxon>Glomeromycotina</taxon>
        <taxon>Glomeromycetes</taxon>
        <taxon>Paraglomerales</taxon>
        <taxon>Paraglomeraceae</taxon>
        <taxon>Paraglomus</taxon>
    </lineage>
</organism>
<accession>A0A9N9D443</accession>
<keyword evidence="2" id="KW-1185">Reference proteome</keyword>
<dbReference type="Proteomes" id="UP000789572">
    <property type="component" value="Unassembled WGS sequence"/>
</dbReference>
<gene>
    <name evidence="1" type="ORF">POCULU_LOCUS8630</name>
</gene>
<name>A0A9N9D443_9GLOM</name>